<proteinExistence type="predicted"/>
<dbReference type="EMBL" id="BQKV01000098">
    <property type="protein sequence ID" value="GJN65440.1"/>
    <property type="molecule type" value="Genomic_DNA"/>
</dbReference>
<dbReference type="Pfam" id="PF17289">
    <property type="entry name" value="Terminase_6C"/>
    <property type="match status" value="1"/>
</dbReference>
<evidence type="ECO:0000259" key="2">
    <source>
        <dbReference type="Pfam" id="PF17289"/>
    </source>
</evidence>
<dbReference type="InterPro" id="IPR035421">
    <property type="entry name" value="Terminase_6C"/>
</dbReference>
<accession>A0AA37J091</accession>
<evidence type="ECO:0000313" key="4">
    <source>
        <dbReference type="Proteomes" id="UP001055185"/>
    </source>
</evidence>
<evidence type="ECO:0000313" key="3">
    <source>
        <dbReference type="EMBL" id="GJN65440.1"/>
    </source>
</evidence>
<comment type="caution">
    <text evidence="3">The sequence shown here is derived from an EMBL/GenBank/DDBJ whole genome shotgun (WGS) entry which is preliminary data.</text>
</comment>
<protein>
    <submittedName>
        <fullName evidence="3">Terminase</fullName>
    </submittedName>
</protein>
<feature type="domain" description="Terminase large subunit gp17-like C-terminal" evidence="2">
    <location>
        <begin position="339"/>
        <end position="499"/>
    </location>
</feature>
<keyword evidence="1" id="KW-1188">Viral release from host cell</keyword>
<dbReference type="InterPro" id="IPR027417">
    <property type="entry name" value="P-loop_NTPase"/>
</dbReference>
<sequence>MTKTQKAGAKLRAIISNPVLWSRYFLKITNKTGQLVPFEFNPQQLDLVNSLQKYNLVLKSRQLGITSVACALSLYYCHTERNITCLLMSYSMESARGIFEKLKALWQEMPDCVRLPELTNNRGELKFSNGSRIIVCTCGSKDVARGLTLRYAHLSEYAFFQDERAKKNLLALEQALRPDGIIVIESTANGFNGFSDLWTKAEQGENLYTPHFYGWVDDKIMFQEEQEQFCKRWKAMNHKLPTVDELDNEEKALFERGATIQQLVWRRLKIANSSPDEFKQEFPSTPLEAFLTTGQNVFNTTLIKERSTALPKIVAPPKQFIMAGLKFWALPVPGVRYYIGVDVAEGLGGDSDHSCIEIINGDGYQCAELYSNTIAPYRLAEVLLKLAQYYNGALCVIEKASAGHTVLDKMRNEYTYPNLYKSKQYDASGQLRRRPGWETTQKSRPILISNFREAFEKGEVCINSKTLLSEMQLFVDKGGRMEHAGTTGDDAVFAFGMALQGIKSGLWYL</sequence>
<evidence type="ECO:0000256" key="1">
    <source>
        <dbReference type="ARBA" id="ARBA00022612"/>
    </source>
</evidence>
<dbReference type="Pfam" id="PF03237">
    <property type="entry name" value="Terminase_6N"/>
    <property type="match status" value="1"/>
</dbReference>
<reference evidence="3" key="1">
    <citation type="journal article" date="2022" name="Int. J. Syst. Evol. Microbiol.">
        <title>Genome-based, phenotypic and chemotaxonomic classification of Faecalibacterium strains: proposal of three novel species Faecalibacterium duncaniae sp. nov., Faecalibacterium hattorii sp. nov. and Faecalibacterium gallinarum sp. nov. .</title>
        <authorList>
            <person name="Sakamoto M."/>
            <person name="Sakurai N."/>
            <person name="Tanno H."/>
            <person name="Iino T."/>
            <person name="Ohkuma M."/>
            <person name="Endo A."/>
        </authorList>
    </citation>
    <scope>NUCLEOTIDE SEQUENCE</scope>
    <source>
        <strain evidence="3">JCM 17207</strain>
    </source>
</reference>
<dbReference type="Gene3D" id="3.30.420.240">
    <property type="match status" value="1"/>
</dbReference>
<dbReference type="RefSeq" id="WP_238317659.1">
    <property type="nucleotide sequence ID" value="NZ_BQKV01000098.1"/>
</dbReference>
<name>A0AA37J091_9FIRM</name>
<gene>
    <name evidence="3" type="ORF">JCM17207_20650</name>
</gene>
<dbReference type="Proteomes" id="UP001055185">
    <property type="component" value="Unassembled WGS sequence"/>
</dbReference>
<dbReference type="Gene3D" id="3.40.50.300">
    <property type="entry name" value="P-loop containing nucleotide triphosphate hydrolases"/>
    <property type="match status" value="1"/>
</dbReference>
<organism evidence="3 4">
    <name type="scientific">Faecalibacterium gallinarum</name>
    <dbReference type="NCBI Taxonomy" id="2903556"/>
    <lineage>
        <taxon>Bacteria</taxon>
        <taxon>Bacillati</taxon>
        <taxon>Bacillota</taxon>
        <taxon>Clostridia</taxon>
        <taxon>Eubacteriales</taxon>
        <taxon>Oscillospiraceae</taxon>
        <taxon>Faecalibacterium</taxon>
    </lineage>
</organism>
<dbReference type="AlphaFoldDB" id="A0AA37J091"/>
<keyword evidence="4" id="KW-1185">Reference proteome</keyword>